<feature type="compositionally biased region" description="Low complexity" evidence="2">
    <location>
        <begin position="43"/>
        <end position="62"/>
    </location>
</feature>
<name>A0A8S1GZ42_9PELO</name>
<feature type="region of interest" description="Disordered" evidence="2">
    <location>
        <begin position="1"/>
        <end position="29"/>
    </location>
</feature>
<dbReference type="Proteomes" id="UP000835052">
    <property type="component" value="Unassembled WGS sequence"/>
</dbReference>
<gene>
    <name evidence="3" type="ORF">CAUJ_LOCUS4490</name>
</gene>
<feature type="region of interest" description="Disordered" evidence="2">
    <location>
        <begin position="143"/>
        <end position="168"/>
    </location>
</feature>
<dbReference type="AlphaFoldDB" id="A0A8S1GZ42"/>
<evidence type="ECO:0000313" key="3">
    <source>
        <dbReference type="EMBL" id="CAD6188571.1"/>
    </source>
</evidence>
<feature type="compositionally biased region" description="Basic and acidic residues" evidence="2">
    <location>
        <begin position="11"/>
        <end position="26"/>
    </location>
</feature>
<comment type="caution">
    <text evidence="3">The sequence shown here is derived from an EMBL/GenBank/DDBJ whole genome shotgun (WGS) entry which is preliminary data.</text>
</comment>
<keyword evidence="1" id="KW-0175">Coiled coil</keyword>
<keyword evidence="4" id="KW-1185">Reference proteome</keyword>
<feature type="coiled-coil region" evidence="1">
    <location>
        <begin position="360"/>
        <end position="387"/>
    </location>
</feature>
<protein>
    <submittedName>
        <fullName evidence="3">Uncharacterized protein</fullName>
    </submittedName>
</protein>
<feature type="region of interest" description="Disordered" evidence="2">
    <location>
        <begin position="294"/>
        <end position="343"/>
    </location>
</feature>
<feature type="compositionally biased region" description="Basic and acidic residues" evidence="2">
    <location>
        <begin position="143"/>
        <end position="153"/>
    </location>
</feature>
<reference evidence="3" key="1">
    <citation type="submission" date="2020-10" db="EMBL/GenBank/DDBJ databases">
        <authorList>
            <person name="Kikuchi T."/>
        </authorList>
    </citation>
    <scope>NUCLEOTIDE SEQUENCE</scope>
    <source>
        <strain evidence="3">NKZ352</strain>
    </source>
</reference>
<evidence type="ECO:0000256" key="1">
    <source>
        <dbReference type="SAM" id="Coils"/>
    </source>
</evidence>
<proteinExistence type="predicted"/>
<dbReference type="OrthoDB" id="5831841at2759"/>
<feature type="compositionally biased region" description="Polar residues" evidence="2">
    <location>
        <begin position="157"/>
        <end position="168"/>
    </location>
</feature>
<feature type="region of interest" description="Disordered" evidence="2">
    <location>
        <begin position="43"/>
        <end position="66"/>
    </location>
</feature>
<organism evidence="3 4">
    <name type="scientific">Caenorhabditis auriculariae</name>
    <dbReference type="NCBI Taxonomy" id="2777116"/>
    <lineage>
        <taxon>Eukaryota</taxon>
        <taxon>Metazoa</taxon>
        <taxon>Ecdysozoa</taxon>
        <taxon>Nematoda</taxon>
        <taxon>Chromadorea</taxon>
        <taxon>Rhabditida</taxon>
        <taxon>Rhabditina</taxon>
        <taxon>Rhabditomorpha</taxon>
        <taxon>Rhabditoidea</taxon>
        <taxon>Rhabditidae</taxon>
        <taxon>Peloderinae</taxon>
        <taxon>Caenorhabditis</taxon>
    </lineage>
</organism>
<sequence length="417" mass="46699">MSDGPPAGKRSRLDEEEKPSEMHEDASTQLAALRCLGALPASLGAESSSSGNGSRASLRLLSTQEEKELRRDRGELLLRLFRDSPSLAHSASARRLEKNQERAAMWESITAKVNSEFGDKLEVLTVEKVKKLLTYYKKKEDGSYDNIRPKTEPPDEGTSSTSMESDFGSSLNEAWGRITIEENADNKELIDFLALMASEGTTSPSESSTSIRTLTPTTETGFQLKKDRHDYVVNLAEHYMQRMCFDNSSRSAAVNAERHNMWINIAHKANERFADALGPLGVEQAKKLYSNCKRRRRVRKERSEEDMCQASPQGSSGTEREEISDDPLTDFNSNTNSNSTDPLVSNFEQLIRGLDRSAELDEMRNKLAEKEAEVATLRKRVAEQAEEYAVKTKAMLELLKVAVDKKTSDDIKYILSI</sequence>
<accession>A0A8S1GZ42</accession>
<dbReference type="EMBL" id="CAJGYM010000008">
    <property type="protein sequence ID" value="CAD6188571.1"/>
    <property type="molecule type" value="Genomic_DNA"/>
</dbReference>
<evidence type="ECO:0000256" key="2">
    <source>
        <dbReference type="SAM" id="MobiDB-lite"/>
    </source>
</evidence>
<evidence type="ECO:0000313" key="4">
    <source>
        <dbReference type="Proteomes" id="UP000835052"/>
    </source>
</evidence>